<keyword evidence="2" id="KW-1133">Transmembrane helix</keyword>
<dbReference type="EMBL" id="NIDE01000019">
    <property type="protein sequence ID" value="OWK35011.1"/>
    <property type="molecule type" value="Genomic_DNA"/>
</dbReference>
<name>A0A225D095_9BACT</name>
<evidence type="ECO:0000256" key="1">
    <source>
        <dbReference type="SAM" id="MobiDB-lite"/>
    </source>
</evidence>
<evidence type="ECO:0000313" key="4">
    <source>
        <dbReference type="Proteomes" id="UP000214646"/>
    </source>
</evidence>
<keyword evidence="2" id="KW-0472">Membrane</keyword>
<evidence type="ECO:0000313" key="3">
    <source>
        <dbReference type="EMBL" id="OWK35011.1"/>
    </source>
</evidence>
<proteinExistence type="predicted"/>
<dbReference type="AlphaFoldDB" id="A0A225D095"/>
<gene>
    <name evidence="3" type="ORF">FRUB_09853</name>
</gene>
<feature type="region of interest" description="Disordered" evidence="1">
    <location>
        <begin position="1"/>
        <end position="75"/>
    </location>
</feature>
<feature type="transmembrane region" description="Helical" evidence="2">
    <location>
        <begin position="79"/>
        <end position="106"/>
    </location>
</feature>
<feature type="compositionally biased region" description="Basic and acidic residues" evidence="1">
    <location>
        <begin position="1"/>
        <end position="13"/>
    </location>
</feature>
<keyword evidence="4" id="KW-1185">Reference proteome</keyword>
<evidence type="ECO:0000256" key="2">
    <source>
        <dbReference type="SAM" id="Phobius"/>
    </source>
</evidence>
<keyword evidence="2" id="KW-0812">Transmembrane</keyword>
<reference evidence="4" key="1">
    <citation type="submission" date="2017-06" db="EMBL/GenBank/DDBJ databases">
        <title>Genome analysis of Fimbriiglobus ruber SP5, the first member of the order Planctomycetales with confirmed chitinolytic capability.</title>
        <authorList>
            <person name="Ravin N.V."/>
            <person name="Rakitin A.L."/>
            <person name="Ivanova A.A."/>
            <person name="Beletsky A.V."/>
            <person name="Kulichevskaya I.S."/>
            <person name="Mardanov A.V."/>
            <person name="Dedysh S.N."/>
        </authorList>
    </citation>
    <scope>NUCLEOTIDE SEQUENCE [LARGE SCALE GENOMIC DNA]</scope>
    <source>
        <strain evidence="4">SP5</strain>
    </source>
</reference>
<feature type="compositionally biased region" description="Basic and acidic residues" evidence="1">
    <location>
        <begin position="37"/>
        <end position="51"/>
    </location>
</feature>
<protein>
    <submittedName>
        <fullName evidence="3">Uncharacterized protein</fullName>
    </submittedName>
</protein>
<sequence>MAERDRPKPRRADDDDDDDDRPRKRRRPVDDDEEEDDRPRGGNRAGDDPPRRKTRNGNRDDDDGDDAPRRPKRAKKKGVPVLLIVGIGVGALVLLSCCGVGGYFAFFSSFSPVGKAVVITEAKNETPPFGGGIMVSIKYQVSAAGEPGVTYVAKVKAGNKTSTSKTIMVLMPGASGTASWSVNDLAKETGPLEVWVESEGGSSPGKKVSNVFVIP</sequence>
<comment type="caution">
    <text evidence="3">The sequence shown here is derived from an EMBL/GenBank/DDBJ whole genome shotgun (WGS) entry which is preliminary data.</text>
</comment>
<accession>A0A225D095</accession>
<organism evidence="3 4">
    <name type="scientific">Fimbriiglobus ruber</name>
    <dbReference type="NCBI Taxonomy" id="1908690"/>
    <lineage>
        <taxon>Bacteria</taxon>
        <taxon>Pseudomonadati</taxon>
        <taxon>Planctomycetota</taxon>
        <taxon>Planctomycetia</taxon>
        <taxon>Gemmatales</taxon>
        <taxon>Gemmataceae</taxon>
        <taxon>Fimbriiglobus</taxon>
    </lineage>
</organism>
<dbReference type="Proteomes" id="UP000214646">
    <property type="component" value="Unassembled WGS sequence"/>
</dbReference>